<evidence type="ECO:0000313" key="2">
    <source>
        <dbReference type="Proteomes" id="UP001501490"/>
    </source>
</evidence>
<accession>A0ABP7AMC4</accession>
<dbReference type="EMBL" id="BAABAB010000038">
    <property type="protein sequence ID" value="GAA3635654.1"/>
    <property type="molecule type" value="Genomic_DNA"/>
</dbReference>
<comment type="caution">
    <text evidence="1">The sequence shown here is derived from an EMBL/GenBank/DDBJ whole genome shotgun (WGS) entry which is preliminary data.</text>
</comment>
<name>A0ABP7AMC4_9ACTN</name>
<proteinExistence type="predicted"/>
<dbReference type="Proteomes" id="UP001501490">
    <property type="component" value="Unassembled WGS sequence"/>
</dbReference>
<reference evidence="2" key="1">
    <citation type="journal article" date="2019" name="Int. J. Syst. Evol. Microbiol.">
        <title>The Global Catalogue of Microorganisms (GCM) 10K type strain sequencing project: providing services to taxonomists for standard genome sequencing and annotation.</title>
        <authorList>
            <consortium name="The Broad Institute Genomics Platform"/>
            <consortium name="The Broad Institute Genome Sequencing Center for Infectious Disease"/>
            <person name="Wu L."/>
            <person name="Ma J."/>
        </authorList>
    </citation>
    <scope>NUCLEOTIDE SEQUENCE [LARGE SCALE GENOMIC DNA]</scope>
    <source>
        <strain evidence="2">JCM 16929</strain>
    </source>
</reference>
<keyword evidence="2" id="KW-1185">Reference proteome</keyword>
<organism evidence="1 2">
    <name type="scientific">Microlunatus ginsengisoli</name>
    <dbReference type="NCBI Taxonomy" id="363863"/>
    <lineage>
        <taxon>Bacteria</taxon>
        <taxon>Bacillati</taxon>
        <taxon>Actinomycetota</taxon>
        <taxon>Actinomycetes</taxon>
        <taxon>Propionibacteriales</taxon>
        <taxon>Propionibacteriaceae</taxon>
        <taxon>Microlunatus</taxon>
    </lineage>
</organism>
<protein>
    <submittedName>
        <fullName evidence="1">Uncharacterized protein</fullName>
    </submittedName>
</protein>
<sequence>MSVTYAAIVAARAAIAGSQNSVQHRQTEYRQSERGGGWIRYHNNNSLVKSVHLDWLLPRARHAAEVGAGQLIALYVYARYRGVRRRTLRWATFIDELARAPSWHAGRLFKGSGGDSDQARPGH</sequence>
<evidence type="ECO:0000313" key="1">
    <source>
        <dbReference type="EMBL" id="GAA3635654.1"/>
    </source>
</evidence>
<gene>
    <name evidence="1" type="ORF">GCM10022236_42810</name>
</gene>